<keyword evidence="4" id="KW-1185">Reference proteome</keyword>
<reference evidence="3 4" key="1">
    <citation type="submission" date="2016-04" db="EMBL/GenBank/DDBJ databases">
        <title>A degradative enzymes factory behind the ericoid mycorrhizal symbiosis.</title>
        <authorList>
            <consortium name="DOE Joint Genome Institute"/>
            <person name="Martino E."/>
            <person name="Morin E."/>
            <person name="Grelet G."/>
            <person name="Kuo A."/>
            <person name="Kohler A."/>
            <person name="Daghino S."/>
            <person name="Barry K."/>
            <person name="Choi C."/>
            <person name="Cichocki N."/>
            <person name="Clum A."/>
            <person name="Copeland A."/>
            <person name="Hainaut M."/>
            <person name="Haridas S."/>
            <person name="Labutti K."/>
            <person name="Lindquist E."/>
            <person name="Lipzen A."/>
            <person name="Khouja H.-R."/>
            <person name="Murat C."/>
            <person name="Ohm R."/>
            <person name="Olson A."/>
            <person name="Spatafora J."/>
            <person name="Veneault-Fourrey C."/>
            <person name="Henrissat B."/>
            <person name="Grigoriev I."/>
            <person name="Martin F."/>
            <person name="Perotto S."/>
        </authorList>
    </citation>
    <scope>NUCLEOTIDE SEQUENCE [LARGE SCALE GENOMIC DNA]</scope>
    <source>
        <strain evidence="3 4">F</strain>
    </source>
</reference>
<feature type="compositionally biased region" description="Basic and acidic residues" evidence="1">
    <location>
        <begin position="323"/>
        <end position="334"/>
    </location>
</feature>
<accession>A0A2J6QZW5</accession>
<protein>
    <recommendedName>
        <fullName evidence="2">2EXR domain-containing protein</fullName>
    </recommendedName>
</protein>
<feature type="domain" description="2EXR" evidence="2">
    <location>
        <begin position="70"/>
        <end position="155"/>
    </location>
</feature>
<name>A0A2J6QZW5_HYAVF</name>
<dbReference type="PANTHER" id="PTHR35910">
    <property type="entry name" value="2EXR DOMAIN-CONTAINING PROTEIN"/>
    <property type="match status" value="1"/>
</dbReference>
<dbReference type="AlphaFoldDB" id="A0A2J6QZW5"/>
<dbReference type="InterPro" id="IPR045518">
    <property type="entry name" value="2EXR"/>
</dbReference>
<gene>
    <name evidence="3" type="ORF">L207DRAFT_572554</name>
</gene>
<dbReference type="Pfam" id="PF20150">
    <property type="entry name" value="2EXR"/>
    <property type="match status" value="1"/>
</dbReference>
<proteinExistence type="predicted"/>
<sequence>MAAHHHQQPSPNDPAYWVQPPTPWIRPKYCPIPTTRKPLTVTESPSQETSSLDKHISNLSVIPESKSKTFPLFPAFPTEIRLQIWSHAILALPGRIIPIREVIRKRAYFISPRPHPLLASINREARQAVFSILQPLFLPSTDHVFVSVNTERDIIMLCNNDGVLRPRTLTRLQKALGPRRREEHLHLAAEVEIRDAPYGYGRNHNVPNPSYDVIASMTQVFPDICHLTLVPLEHVSLHGVDNYRGGVYLESEEGFEGRVKDYQKYVNKEEYVRKRPFHRVWDEGKNQMVMGPEGPEIRWGCYRLVGGEKWVWDVEKKKGYWRPKREGEEDDKKSKTTVSASRRR</sequence>
<evidence type="ECO:0000259" key="2">
    <source>
        <dbReference type="Pfam" id="PF20150"/>
    </source>
</evidence>
<dbReference type="PANTHER" id="PTHR35910:SF6">
    <property type="entry name" value="2EXR DOMAIN-CONTAINING PROTEIN"/>
    <property type="match status" value="1"/>
</dbReference>
<feature type="region of interest" description="Disordered" evidence="1">
    <location>
        <begin position="323"/>
        <end position="344"/>
    </location>
</feature>
<dbReference type="EMBL" id="KZ613961">
    <property type="protein sequence ID" value="PMD31779.1"/>
    <property type="molecule type" value="Genomic_DNA"/>
</dbReference>
<evidence type="ECO:0000256" key="1">
    <source>
        <dbReference type="SAM" id="MobiDB-lite"/>
    </source>
</evidence>
<evidence type="ECO:0000313" key="4">
    <source>
        <dbReference type="Proteomes" id="UP000235786"/>
    </source>
</evidence>
<organism evidence="3 4">
    <name type="scientific">Hyaloscypha variabilis (strain UAMH 11265 / GT02V1 / F)</name>
    <name type="common">Meliniomyces variabilis</name>
    <dbReference type="NCBI Taxonomy" id="1149755"/>
    <lineage>
        <taxon>Eukaryota</taxon>
        <taxon>Fungi</taxon>
        <taxon>Dikarya</taxon>
        <taxon>Ascomycota</taxon>
        <taxon>Pezizomycotina</taxon>
        <taxon>Leotiomycetes</taxon>
        <taxon>Helotiales</taxon>
        <taxon>Hyaloscyphaceae</taxon>
        <taxon>Hyaloscypha</taxon>
        <taxon>Hyaloscypha variabilis</taxon>
    </lineage>
</organism>
<dbReference type="Proteomes" id="UP000235786">
    <property type="component" value="Unassembled WGS sequence"/>
</dbReference>
<dbReference type="OrthoDB" id="10298873at2759"/>
<evidence type="ECO:0000313" key="3">
    <source>
        <dbReference type="EMBL" id="PMD31779.1"/>
    </source>
</evidence>